<dbReference type="STRING" id="1233.SAMN05216387_10617"/>
<feature type="chain" id="PRO_5011531012" description="Short chain amide porin" evidence="2">
    <location>
        <begin position="22"/>
        <end position="553"/>
    </location>
</feature>
<keyword evidence="2" id="KW-0732">Signal</keyword>
<dbReference type="Proteomes" id="UP000198620">
    <property type="component" value="Unassembled WGS sequence"/>
</dbReference>
<evidence type="ECO:0000256" key="2">
    <source>
        <dbReference type="SAM" id="SignalP"/>
    </source>
</evidence>
<dbReference type="OrthoDB" id="314848at2"/>
<reference evidence="3 4" key="1">
    <citation type="submission" date="2016-10" db="EMBL/GenBank/DDBJ databases">
        <authorList>
            <person name="de Groot N.N."/>
        </authorList>
    </citation>
    <scope>NUCLEOTIDE SEQUENCE [LARGE SCALE GENOMIC DNA]</scope>
    <source>
        <strain evidence="3 4">Nv1</strain>
    </source>
</reference>
<gene>
    <name evidence="3" type="ORF">SAMN05216387_10617</name>
</gene>
<protein>
    <recommendedName>
        <fullName evidence="5">Short chain amide porin</fullName>
    </recommendedName>
</protein>
<feature type="region of interest" description="Disordered" evidence="1">
    <location>
        <begin position="63"/>
        <end position="84"/>
    </location>
</feature>
<dbReference type="EMBL" id="FOBH01000006">
    <property type="protein sequence ID" value="SEL17160.1"/>
    <property type="molecule type" value="Genomic_DNA"/>
</dbReference>
<name>A0A1H7N0Y2_9PROT</name>
<evidence type="ECO:0000313" key="3">
    <source>
        <dbReference type="EMBL" id="SEL17160.1"/>
    </source>
</evidence>
<dbReference type="RefSeq" id="WP_090828678.1">
    <property type="nucleotide sequence ID" value="NZ_FOBH01000006.1"/>
</dbReference>
<proteinExistence type="predicted"/>
<organism evidence="3 4">
    <name type="scientific">Nitrosovibrio tenuis</name>
    <dbReference type="NCBI Taxonomy" id="1233"/>
    <lineage>
        <taxon>Bacteria</taxon>
        <taxon>Pseudomonadati</taxon>
        <taxon>Pseudomonadota</taxon>
        <taxon>Betaproteobacteria</taxon>
        <taxon>Nitrosomonadales</taxon>
        <taxon>Nitrosomonadaceae</taxon>
        <taxon>Nitrosovibrio</taxon>
    </lineage>
</organism>
<evidence type="ECO:0000256" key="1">
    <source>
        <dbReference type="SAM" id="MobiDB-lite"/>
    </source>
</evidence>
<sequence length="553" mass="60752">MKCHAPLLLLSGCLLSVPLHAQDKPTSADSDAASSKAYVIDLYVDTKTKQIYSEPGEGRVRMGSFEKVSDKKPAPKAGAGEAAELPATSQAGGAIAAGGPAPAPTPSGMGYANWKSPDPFKWNLNPDGSQYLKFGFLNQVWLRYEQNNPGSQVLGHPVTDTTDIGLRRTRFVLQGQLTDRVYFYTQYGMNNFNFLTQDASTQHNGVDTAVGNRKIQAFFHDAFGELRLTQGHQMIVGGGLVMANGVSRFSSPSVSTIMTMDIPLFAQFTADRTDIFNRSLSVYLRGQIGMFNYRFTASDPFPINTSGTAFETISPTMAQFSREGHHKRYQGFYAINFWDTEPMTNPYWQGTYLGKKSVFNLEGGFITQKGATWTGTPILNGSGAEVGETNVKFHDMTIWSLALYLDAPVDKVKETAVSAYLGFFDTNYGPNYLRMNGIGMAPATGGTAPFATGGNAFPMFGTGKLFYGQIGYLMAKDLLGGNNGQLMPYFSWTSADYQALHNQVNVFNVGINWLIKGHNSKVTFDYQNRPVFNNDGYKISNRGQFVLQYQIAF</sequence>
<accession>A0A1H7N0Y2</accession>
<dbReference type="AlphaFoldDB" id="A0A1H7N0Y2"/>
<feature type="compositionally biased region" description="Low complexity" evidence="1">
    <location>
        <begin position="75"/>
        <end position="84"/>
    </location>
</feature>
<keyword evidence="4" id="KW-1185">Reference proteome</keyword>
<evidence type="ECO:0008006" key="5">
    <source>
        <dbReference type="Google" id="ProtNLM"/>
    </source>
</evidence>
<evidence type="ECO:0000313" key="4">
    <source>
        <dbReference type="Proteomes" id="UP000198620"/>
    </source>
</evidence>
<feature type="signal peptide" evidence="2">
    <location>
        <begin position="1"/>
        <end position="21"/>
    </location>
</feature>